<proteinExistence type="predicted"/>
<dbReference type="PIRSF" id="PIRSF015736">
    <property type="entry name" value="MI"/>
    <property type="match status" value="1"/>
</dbReference>
<keyword evidence="2" id="KW-1185">Reference proteome</keyword>
<dbReference type="InterPro" id="IPR026286">
    <property type="entry name" value="MaiA/AMDase"/>
</dbReference>
<dbReference type="PANTHER" id="PTHR40267">
    <property type="entry name" value="BLR3294 PROTEIN"/>
    <property type="match status" value="1"/>
</dbReference>
<name>A0A934NT21_9NOCA</name>
<dbReference type="PANTHER" id="PTHR40267:SF1">
    <property type="entry name" value="BLR3294 PROTEIN"/>
    <property type="match status" value="1"/>
</dbReference>
<dbReference type="Pfam" id="PF17645">
    <property type="entry name" value="Amdase"/>
    <property type="match status" value="1"/>
</dbReference>
<dbReference type="EMBL" id="JAEMNV010000006">
    <property type="protein sequence ID" value="MBJ8341008.1"/>
    <property type="molecule type" value="Genomic_DNA"/>
</dbReference>
<organism evidence="1 2">
    <name type="scientific">Antrihabitans stalagmiti</name>
    <dbReference type="NCBI Taxonomy" id="2799499"/>
    <lineage>
        <taxon>Bacteria</taxon>
        <taxon>Bacillati</taxon>
        <taxon>Actinomycetota</taxon>
        <taxon>Actinomycetes</taxon>
        <taxon>Mycobacteriales</taxon>
        <taxon>Nocardiaceae</taxon>
        <taxon>Antrihabitans</taxon>
    </lineage>
</organism>
<evidence type="ECO:0000313" key="1">
    <source>
        <dbReference type="EMBL" id="MBJ8341008.1"/>
    </source>
</evidence>
<protein>
    <submittedName>
        <fullName evidence="1">Asp/Glu/hydantoin racemase</fullName>
    </submittedName>
</protein>
<reference evidence="1" key="1">
    <citation type="submission" date="2020-12" db="EMBL/GenBank/DDBJ databases">
        <title>Antrihabitans popcorni sp. nov. and Antrihabitans auranticaus sp. nov., isolated from a larva cave.</title>
        <authorList>
            <person name="Lee S.D."/>
            <person name="Kim I.S."/>
        </authorList>
    </citation>
    <scope>NUCLEOTIDE SEQUENCE</scope>
    <source>
        <strain evidence="1">YC3-6</strain>
    </source>
</reference>
<sequence length="281" mass="31020">MTDRTEEQSYLGVIVPYDFALDREIWRWTPKRVSLLVTRTPHLGLPSTVAMAESISNDRTVRHATRQLLTTDPAAVVYLCTSGSFIRGAAGERQMRSVMTKAGAPAAVTTAGALVQACEALGTRKIALATPYIDGVTDRLRIFLEESGIGVTSSLGLGREDRIWQISEEHIRELVLDADHPDAEAIFVSCTNLRTYPLIRQLEADLGKPVLTANQVSIWAALRAAGIRQPDIKQRLFIDTWQGKRRRGPSETTLAALESQRLAFHAPQPQILRRGGDLVEP</sequence>
<comment type="caution">
    <text evidence="1">The sequence shown here is derived from an EMBL/GenBank/DDBJ whole genome shotgun (WGS) entry which is preliminary data.</text>
</comment>
<dbReference type="InterPro" id="IPR053714">
    <property type="entry name" value="Iso_Racemase_Enz_sf"/>
</dbReference>
<dbReference type="AlphaFoldDB" id="A0A934NT21"/>
<gene>
    <name evidence="1" type="ORF">JGU71_19150</name>
</gene>
<dbReference type="Proteomes" id="UP000655868">
    <property type="component" value="Unassembled WGS sequence"/>
</dbReference>
<dbReference type="Gene3D" id="3.40.50.12500">
    <property type="match status" value="1"/>
</dbReference>
<evidence type="ECO:0000313" key="2">
    <source>
        <dbReference type="Proteomes" id="UP000655868"/>
    </source>
</evidence>
<dbReference type="RefSeq" id="WP_199705885.1">
    <property type="nucleotide sequence ID" value="NZ_JAEMNV010000006.1"/>
</dbReference>
<accession>A0A934NT21</accession>